<dbReference type="AlphaFoldDB" id="A0A229FVT7"/>
<evidence type="ECO:0000256" key="1">
    <source>
        <dbReference type="ARBA" id="ARBA00010577"/>
    </source>
</evidence>
<feature type="domain" description="FlgD Tudor-like" evidence="7">
    <location>
        <begin position="82"/>
        <end position="214"/>
    </location>
</feature>
<dbReference type="Gene3D" id="2.60.40.4070">
    <property type="match status" value="1"/>
</dbReference>
<evidence type="ECO:0000256" key="4">
    <source>
        <dbReference type="ARBA" id="ARBA00024746"/>
    </source>
</evidence>
<dbReference type="Proteomes" id="UP000215188">
    <property type="component" value="Unassembled WGS sequence"/>
</dbReference>
<dbReference type="InterPro" id="IPR025965">
    <property type="entry name" value="FlgD/Vpr_Ig-like"/>
</dbReference>
<proteinExistence type="inferred from homology"/>
<dbReference type="Pfam" id="PF03963">
    <property type="entry name" value="FlgD"/>
    <property type="match status" value="1"/>
</dbReference>
<dbReference type="Pfam" id="PF13861">
    <property type="entry name" value="FLgD_tudor"/>
    <property type="match status" value="1"/>
</dbReference>
<comment type="function">
    <text evidence="4 5">Required for flagellar hook formation. May act as a scaffolding protein.</text>
</comment>
<keyword evidence="8" id="KW-0282">Flagellum</keyword>
<evidence type="ECO:0000259" key="6">
    <source>
        <dbReference type="Pfam" id="PF13860"/>
    </source>
</evidence>
<evidence type="ECO:0000313" key="9">
    <source>
        <dbReference type="Proteomes" id="UP000215188"/>
    </source>
</evidence>
<feature type="domain" description="FlgD/Vpr Ig-like" evidence="6">
    <location>
        <begin position="98"/>
        <end position="173"/>
    </location>
</feature>
<keyword evidence="8" id="KW-0969">Cilium</keyword>
<keyword evidence="8" id="KW-0966">Cell projection</keyword>
<reference evidence="8 9" key="1">
    <citation type="submission" date="2017-06" db="EMBL/GenBank/DDBJ databases">
        <title>Reclassification of a Polynucleobacter cosmopolitanus strain isolated from tropical Lake Victoria as Polynucleobacter victoriensis comb. nov.</title>
        <authorList>
            <person name="Hahn M.W."/>
        </authorList>
    </citation>
    <scope>NUCLEOTIDE SEQUENCE [LARGE SCALE GENOMIC DNA]</scope>
    <source>
        <strain evidence="8 9">MWH-MoIso2</strain>
    </source>
</reference>
<name>A0A229FVT7_9BURK</name>
<organism evidence="8 9">
    <name type="scientific">Polynucleobacter cosmopolitanus</name>
    <dbReference type="NCBI Taxonomy" id="351345"/>
    <lineage>
        <taxon>Bacteria</taxon>
        <taxon>Pseudomonadati</taxon>
        <taxon>Pseudomonadota</taxon>
        <taxon>Betaproteobacteria</taxon>
        <taxon>Burkholderiales</taxon>
        <taxon>Burkholderiaceae</taxon>
        <taxon>Polynucleobacter</taxon>
    </lineage>
</organism>
<keyword evidence="3 5" id="KW-1005">Bacterial flagellum biogenesis</keyword>
<comment type="similarity">
    <text evidence="1 5">Belongs to the FlgD family.</text>
</comment>
<sequence length="217" mass="22402">MAITPINNTSAAGVSAGTASSVKSTKDDFMKLLVTQMKYQDPMNPMDNAQMTSQIAQLNTVEGINQLNATVSSLQASLMATQSMQSASLIGKTILADGNSINLLNGSANLSMRLEGAAESVVVDVINSSGRIIKTADLGANAAGIKSFTWDGSMNEGGTAPNGQYTFQVNAKKLNQTVAATPLTQATVSGVELTSAGPQLSLNNGTNIAMSTIRGVR</sequence>
<evidence type="ECO:0000313" key="8">
    <source>
        <dbReference type="EMBL" id="OXL15569.1"/>
    </source>
</evidence>
<evidence type="ECO:0000259" key="7">
    <source>
        <dbReference type="Pfam" id="PF13861"/>
    </source>
</evidence>
<comment type="caution">
    <text evidence="8">The sequence shown here is derived from an EMBL/GenBank/DDBJ whole genome shotgun (WGS) entry which is preliminary data.</text>
</comment>
<accession>A0A229FVT7</accession>
<evidence type="ECO:0000256" key="5">
    <source>
        <dbReference type="RuleBase" id="RU362076"/>
    </source>
</evidence>
<dbReference type="Gene3D" id="2.30.30.910">
    <property type="match status" value="1"/>
</dbReference>
<dbReference type="Pfam" id="PF13860">
    <property type="entry name" value="FlgD_ig"/>
    <property type="match status" value="1"/>
</dbReference>
<dbReference type="InterPro" id="IPR005648">
    <property type="entry name" value="FlgD"/>
</dbReference>
<dbReference type="OrthoDB" id="9785233at2"/>
<dbReference type="GO" id="GO:0044781">
    <property type="term" value="P:bacterial-type flagellum organization"/>
    <property type="evidence" value="ECO:0007669"/>
    <property type="project" value="UniProtKB-UniRule"/>
</dbReference>
<protein>
    <recommendedName>
        <fullName evidence="2 5">Basal-body rod modification protein FlgD</fullName>
    </recommendedName>
</protein>
<keyword evidence="9" id="KW-1185">Reference proteome</keyword>
<evidence type="ECO:0000256" key="3">
    <source>
        <dbReference type="ARBA" id="ARBA00022795"/>
    </source>
</evidence>
<dbReference type="InterPro" id="IPR025963">
    <property type="entry name" value="FLgD_Tudor"/>
</dbReference>
<dbReference type="EMBL" id="NJGG01000001">
    <property type="protein sequence ID" value="OXL15569.1"/>
    <property type="molecule type" value="Genomic_DNA"/>
</dbReference>
<evidence type="ECO:0000256" key="2">
    <source>
        <dbReference type="ARBA" id="ARBA00016013"/>
    </source>
</evidence>
<gene>
    <name evidence="8" type="ORF">AOC33_00255</name>
</gene>
<dbReference type="RefSeq" id="WP_089514608.1">
    <property type="nucleotide sequence ID" value="NZ_NJGG01000001.1"/>
</dbReference>